<evidence type="ECO:0000313" key="6">
    <source>
        <dbReference type="WBParaSite" id="Pan_g8915.t1"/>
    </source>
</evidence>
<dbReference type="AlphaFoldDB" id="A0A7E4WAJ0"/>
<evidence type="ECO:0000313" key="5">
    <source>
        <dbReference type="Proteomes" id="UP000492821"/>
    </source>
</evidence>
<feature type="compositionally biased region" description="Basic and acidic residues" evidence="4">
    <location>
        <begin position="253"/>
        <end position="262"/>
    </location>
</feature>
<protein>
    <submittedName>
        <fullName evidence="6">WH1 domain-containing protein</fullName>
    </submittedName>
</protein>
<dbReference type="InterPro" id="IPR011993">
    <property type="entry name" value="PH-like_dom_sf"/>
</dbReference>
<sequence>MSKSCLPPVLKERHRVATISIVLIFSLFGYIQSAHFRRFRLVLSMSDSADVQVINGVCEGDVFFTITLGAIVKFNKPTQDWSKRLYYGPVVLRRIRGDNERLILQVCNRLSIESLRVNVYRHTDFHRNGTTLMFRNKDSAVYGLVGKEEDMVQLKKKIYEFFNPPAPPLVGTGDHDDRQAVNDALKAMLKLNTRDGAADEDVQPSQQTYDDDGIDIKVFSPKKAIGSERRASQPADKKAPFVTNGRRQSRPTSRLDQRRKSPETPYAGHGSPLPEPRMPANSWLGKPSLVPVSVFRRSAEPPPAFFNPPANANIPSLMSGRALISPLPPMPLMSQPPIMHNPIFPNHSQNPMGAPPVPMYPPGIEIPKHIASRVPFIQQTPGPKIDPIMDLIQFAYKEGLRKGAQDASNLTEADWLKSFNLTSSEVFASLTQMLAQDSSFRIKLHDALSSSRTAKN</sequence>
<feature type="region of interest" description="Disordered" evidence="4">
    <location>
        <begin position="224"/>
        <end position="282"/>
    </location>
</feature>
<keyword evidence="5" id="KW-1185">Reference proteome</keyword>
<dbReference type="GO" id="GO:0000290">
    <property type="term" value="P:deadenylation-dependent decapping of nuclear-transcribed mRNA"/>
    <property type="evidence" value="ECO:0007669"/>
    <property type="project" value="InterPro"/>
</dbReference>
<keyword evidence="3" id="KW-0963">Cytoplasm</keyword>
<evidence type="ECO:0000256" key="4">
    <source>
        <dbReference type="SAM" id="MobiDB-lite"/>
    </source>
</evidence>
<reference evidence="5" key="1">
    <citation type="journal article" date="2013" name="Genetics">
        <title>The draft genome and transcriptome of Panagrellus redivivus are shaped by the harsh demands of a free-living lifestyle.</title>
        <authorList>
            <person name="Srinivasan J."/>
            <person name="Dillman A.R."/>
            <person name="Macchietto M.G."/>
            <person name="Heikkinen L."/>
            <person name="Lakso M."/>
            <person name="Fracchia K.M."/>
            <person name="Antoshechkin I."/>
            <person name="Mortazavi A."/>
            <person name="Wong G."/>
            <person name="Sternberg P.W."/>
        </authorList>
    </citation>
    <scope>NUCLEOTIDE SEQUENCE [LARGE SCALE GENOMIC DNA]</scope>
    <source>
        <strain evidence="5">MT8872</strain>
    </source>
</reference>
<dbReference type="Proteomes" id="UP000492821">
    <property type="component" value="Unassembled WGS sequence"/>
</dbReference>
<evidence type="ECO:0000256" key="2">
    <source>
        <dbReference type="ARBA" id="ARBA00008778"/>
    </source>
</evidence>
<dbReference type="Pfam" id="PF06058">
    <property type="entry name" value="DCP1"/>
    <property type="match status" value="1"/>
</dbReference>
<dbReference type="InterPro" id="IPR010334">
    <property type="entry name" value="Dcp1"/>
</dbReference>
<dbReference type="GO" id="GO:0008047">
    <property type="term" value="F:enzyme activator activity"/>
    <property type="evidence" value="ECO:0007669"/>
    <property type="project" value="InterPro"/>
</dbReference>
<evidence type="ECO:0000256" key="1">
    <source>
        <dbReference type="ARBA" id="ARBA00004496"/>
    </source>
</evidence>
<dbReference type="WBParaSite" id="Pan_g8915.t1">
    <property type="protein sequence ID" value="Pan_g8915.t1"/>
    <property type="gene ID" value="Pan_g8915"/>
</dbReference>
<dbReference type="Gene3D" id="2.30.29.30">
    <property type="entry name" value="Pleckstrin-homology domain (PH domain)/Phosphotyrosine-binding domain (PTB)"/>
    <property type="match status" value="1"/>
</dbReference>
<feature type="compositionally biased region" description="Basic and acidic residues" evidence="4">
    <location>
        <begin position="225"/>
        <end position="239"/>
    </location>
</feature>
<comment type="similarity">
    <text evidence="2">Belongs to the DCP1 family.</text>
</comment>
<evidence type="ECO:0000256" key="3">
    <source>
        <dbReference type="ARBA" id="ARBA00022490"/>
    </source>
</evidence>
<reference evidence="6" key="2">
    <citation type="submission" date="2020-10" db="UniProtKB">
        <authorList>
            <consortium name="WormBaseParasite"/>
        </authorList>
    </citation>
    <scope>IDENTIFICATION</scope>
</reference>
<proteinExistence type="inferred from homology"/>
<name>A0A7E4WAJ0_PANRE</name>
<comment type="subcellular location">
    <subcellularLocation>
        <location evidence="1">Cytoplasm</location>
    </subcellularLocation>
</comment>
<organism evidence="5 6">
    <name type="scientific">Panagrellus redivivus</name>
    <name type="common">Microworm</name>
    <dbReference type="NCBI Taxonomy" id="6233"/>
    <lineage>
        <taxon>Eukaryota</taxon>
        <taxon>Metazoa</taxon>
        <taxon>Ecdysozoa</taxon>
        <taxon>Nematoda</taxon>
        <taxon>Chromadorea</taxon>
        <taxon>Rhabditida</taxon>
        <taxon>Tylenchina</taxon>
        <taxon>Panagrolaimomorpha</taxon>
        <taxon>Panagrolaimoidea</taxon>
        <taxon>Panagrolaimidae</taxon>
        <taxon>Panagrellus</taxon>
    </lineage>
</organism>
<dbReference type="GO" id="GO:0005737">
    <property type="term" value="C:cytoplasm"/>
    <property type="evidence" value="ECO:0007669"/>
    <property type="project" value="UniProtKB-SubCell"/>
</dbReference>
<accession>A0A7E4WAJ0</accession>